<dbReference type="SUPFAM" id="SSF51735">
    <property type="entry name" value="NAD(P)-binding Rossmann-fold domains"/>
    <property type="match status" value="1"/>
</dbReference>
<dbReference type="GO" id="GO:0016020">
    <property type="term" value="C:membrane"/>
    <property type="evidence" value="ECO:0007669"/>
    <property type="project" value="TreeGrafter"/>
</dbReference>
<dbReference type="InterPro" id="IPR002347">
    <property type="entry name" value="SDR_fam"/>
</dbReference>
<dbReference type="PRINTS" id="PR00081">
    <property type="entry name" value="GDHRDH"/>
</dbReference>
<dbReference type="RefSeq" id="WP_176757765.1">
    <property type="nucleotide sequence ID" value="NZ_FMZA01000002.1"/>
</dbReference>
<evidence type="ECO:0000313" key="5">
    <source>
        <dbReference type="Proteomes" id="UP000199387"/>
    </source>
</evidence>
<name>A0A1G6I8W1_9BACL</name>
<dbReference type="PRINTS" id="PR00080">
    <property type="entry name" value="SDRFAMILY"/>
</dbReference>
<sequence length="250" mass="27421">MSIALVTGASSGIGEAFARLLSRRGYHLLLVARREDRLRHLARELETAGGSAEVLPTDLTSEEGIDSLCRAINNRRIDLLVNNAGFGLYGPVMETSISREQEMIRLLVNTPVRLNRAVLPQMTRRRSGGIILVGSTSSFLPTPYMTAYGAAKAFILRYGEALHAELKGTGVTVTTLCPGSTNSEFATRAGFRQTRQMSAAQVASLGFSAWYRGRPVVVTGTINRWITGLPRILPRSWTARLVARVFRDRT</sequence>
<evidence type="ECO:0008006" key="6">
    <source>
        <dbReference type="Google" id="ProtNLM"/>
    </source>
</evidence>
<dbReference type="AlphaFoldDB" id="A0A1G6I8W1"/>
<proteinExistence type="inferred from homology"/>
<dbReference type="Proteomes" id="UP000199387">
    <property type="component" value="Unassembled WGS sequence"/>
</dbReference>
<comment type="similarity">
    <text evidence="1 3">Belongs to the short-chain dehydrogenases/reductases (SDR) family.</text>
</comment>
<protein>
    <recommendedName>
        <fullName evidence="6">Short-chain dehydrogenase</fullName>
    </recommendedName>
</protein>
<evidence type="ECO:0000313" key="4">
    <source>
        <dbReference type="EMBL" id="SDC02878.1"/>
    </source>
</evidence>
<dbReference type="CDD" id="cd05233">
    <property type="entry name" value="SDR_c"/>
    <property type="match status" value="1"/>
</dbReference>
<dbReference type="Pfam" id="PF00106">
    <property type="entry name" value="adh_short"/>
    <property type="match status" value="1"/>
</dbReference>
<dbReference type="InterPro" id="IPR036291">
    <property type="entry name" value="NAD(P)-bd_dom_sf"/>
</dbReference>
<evidence type="ECO:0000256" key="2">
    <source>
        <dbReference type="ARBA" id="ARBA00023002"/>
    </source>
</evidence>
<evidence type="ECO:0000256" key="3">
    <source>
        <dbReference type="RuleBase" id="RU000363"/>
    </source>
</evidence>
<dbReference type="EMBL" id="FMZA01000002">
    <property type="protein sequence ID" value="SDC02878.1"/>
    <property type="molecule type" value="Genomic_DNA"/>
</dbReference>
<evidence type="ECO:0000256" key="1">
    <source>
        <dbReference type="ARBA" id="ARBA00006484"/>
    </source>
</evidence>
<organism evidence="4 5">
    <name type="scientific">Melghirimyces thermohalophilus</name>
    <dbReference type="NCBI Taxonomy" id="1236220"/>
    <lineage>
        <taxon>Bacteria</taxon>
        <taxon>Bacillati</taxon>
        <taxon>Bacillota</taxon>
        <taxon>Bacilli</taxon>
        <taxon>Bacillales</taxon>
        <taxon>Thermoactinomycetaceae</taxon>
        <taxon>Melghirimyces</taxon>
    </lineage>
</organism>
<dbReference type="PIRSF" id="PIRSF000126">
    <property type="entry name" value="11-beta-HSD1"/>
    <property type="match status" value="1"/>
</dbReference>
<dbReference type="GO" id="GO:0016491">
    <property type="term" value="F:oxidoreductase activity"/>
    <property type="evidence" value="ECO:0007669"/>
    <property type="project" value="UniProtKB-KW"/>
</dbReference>
<keyword evidence="2" id="KW-0560">Oxidoreductase</keyword>
<dbReference type="PANTHER" id="PTHR44196">
    <property type="entry name" value="DEHYDROGENASE/REDUCTASE SDR FAMILY MEMBER 7B"/>
    <property type="match status" value="1"/>
</dbReference>
<dbReference type="PROSITE" id="PS00061">
    <property type="entry name" value="ADH_SHORT"/>
    <property type="match status" value="1"/>
</dbReference>
<keyword evidence="5" id="KW-1185">Reference proteome</keyword>
<dbReference type="STRING" id="1236220.SAMN04488112_102117"/>
<dbReference type="PANTHER" id="PTHR44196:SF2">
    <property type="entry name" value="SHORT-CHAIN DEHYDROGENASE-RELATED"/>
    <property type="match status" value="1"/>
</dbReference>
<dbReference type="Gene3D" id="3.40.50.720">
    <property type="entry name" value="NAD(P)-binding Rossmann-like Domain"/>
    <property type="match status" value="1"/>
</dbReference>
<dbReference type="InterPro" id="IPR020904">
    <property type="entry name" value="Sc_DH/Rdtase_CS"/>
</dbReference>
<gene>
    <name evidence="4" type="ORF">SAMN04488112_102117</name>
</gene>
<accession>A0A1G6I8W1</accession>
<reference evidence="4 5" key="1">
    <citation type="submission" date="2016-10" db="EMBL/GenBank/DDBJ databases">
        <authorList>
            <person name="de Groot N.N."/>
        </authorList>
    </citation>
    <scope>NUCLEOTIDE SEQUENCE [LARGE SCALE GENOMIC DNA]</scope>
    <source>
        <strain evidence="4 5">DSM 45514</strain>
    </source>
</reference>